<accession>A0A2U1FH95</accession>
<evidence type="ECO:0000313" key="3">
    <source>
        <dbReference type="EMBL" id="PVZ11573.1"/>
    </source>
</evidence>
<sequence length="2502" mass="281370">MAKKNNPIRLLAALLPVLIGLALATWRPANGAVPHLSSYTDYAEVPAPADTTLFPVRKTQPKDYRYLDGKYPLDLKTPENIRTEFVYDEKTNTYLLITKLGDKQLGSPIPYTPAEYVRYMQRDSIRRYFIEKERAEARQGGAKRFDPLEMTFDLGPAEKLFGPGGVKLRTQGSAEVAMGAKSNATDNPSLPENARRHSYFDFSEKIQTNVQATVGSKLNFGMNYNTESTFDFDSKKLKLAYEGEEDDIVKLIEAGNVSMSTRNSLIRGGSSLFGVHTKMQFGKLDVDMVISQQEAESRSVNAKGGAQTTPFEISAGQYDENRHFFFGHYFRDHYNSSIQTLPYISSGVKINRIEVWVTNKKGNFDNTQTRNIVAFTDLSEPEKTTLPSVSLTMATAGLPANQANTLYQTLLSMPNLRYIDQVTQQLSGIMLGGRDYEKVESARLLNESDYTVNTILGYISLNMRLSADEVLAVAFEYTYNGQVFQVGEFSTDRPDNSTENLYVKLLKGTAMSSTSPYWNFMMKNAYQLGGGVYNVQKEKFKLNVFYQSDSAGTYQPYINEGKIKGQLLLRVLGMDRLDSKQEPYPDGTFDFVDGYTILSQKGVVILPTVEPFGKTLADAFDDPVLAAKYCFQELYDTTAVAAQQVAEKNKFVFRGEYKASSGGDISLGAINVTPGSVVVTAGGVKLTENVDYTVDYLSGNVTIINDAILSSGTPINVSLENRGLMNMQRKTMLGLDLNYNFSKDFSLGGTFMHLSEMPLTTKSVIGEESLKNTLWGLNLNYRTQAQWLTNALDLLPFLELTKPSEITVNAEFAHLIPGHYQSKYAQGNSYLDDFESSQSYIDLMNPYAWMLSSTPFQDGLGPIFFPEASLTNNIDYGRHRAKLAWFYIDPIFTRENSAAMPAHLKNDLEQLSNHYVREVRTSELFPYRDQTYNMNSYLHTLLMSYYPAERGPYNLNTVDMLQTGRLGNPQTNWGGIMRKIDQSDFESANIEYIEFWLLDPFIYNKGTAKGGSMYINLGEISEEVLKDEKKFFENGLPIFDDPTAIETTVWGKVPKIQGTGYAFDNTAGARQKQDVGFNGLSTEEEKAFPTYAEYIARLTSIVSPDTLARWSQDPFSPINDPGGDDFHHYRGTDYDEQRKSILDRYKQYNGVEGNSAEASNDVTGYSVASRLVPDVEDINQDYTLTEIEKYFQYRVELHPTKMVVGQNYIVDSRTREVELRNGKKESVTWYQFKVPVREFERKIGGITDFKTIRFMRVYLTDFSEEVVLRFGTFKLVRGDWRQYERELHAPNLTPVSDAKLEVSTVNIEENGDRKPVNYVLPPGVLRSLDPQQAQSTQQNEQSMSLKVRMLAPGDARAVYKNTGYDLRRYRKLQMFTHAERLLEEDGTLTGNGDLSVFIRLGTDYRNNYYEYSIPLRLTPFGTYTTNSDNDRETVWPKSNMFDFRLSALTDIKTKRNREKAAGNPAADFYRLFSEPDPENTSNTVSVMGNPTLSDVKTIMIGIRNNSTEIKSAEIWVNELRLTDYDEDGGWAANTTINMQLSDLGSINMRGQMITAGFGALDESLSQRAIEDTRTINVSTNLELGKFFPEKAQISIPFYYSVSDEKISPQYNPFDQDILFKDALDALPNKAARDSLSRLSENRLTSRSLALNNIRVNVKSKRPMPYDPANFSFSYAYNKNERSNPDMEYNTDLNWNAGMIYDYSPILKPIKPFAKIKNAGAYLKGFSINPLPSKITFQTSMARTYSEEQVRNFTYGVGEGDKLPVTFMQNFLWNRSLAVNWNPIHSVKVNFRSGTNARIEEPHVQVNKELAPDEYKIWRDSVRRSIAELGTPIAYDQLANVAYTLPTAVIPMLNWINGTLSYNATYNWDRGAKTFSNQIIGNTIRNQMTLDIPLQFNLTTLYRKFDYLKRLEQRITNPDKKEPTRNAPKPLTRKIRLFPDSTVTLKHTFASKKVRVTALSPNGKTYPIKTKFKDKNTIIILNKDSIEINVTVTPPRRSGSDRTLGVVGDRMIYALMMLKNVNINYKQTSGLNLPGFLPNIKAAGGQGSVDGVMAPGLGFAFGFAGEDFVEKAAHNGWLIGGQENVSPAVYAESNTFEVRMTLEPIRDLRINLTANRTDTRQTQTQYVYEGMPRTYGGNFVMTTIGLKGMFSSSSGSTGYASDAFNQFLNNRAIIAARIMAQYGGATYPNAGFLAGSSLAGQPVSLDGSAVSLNSADVLIPAFLSAYSQKSVGKIGLSPFPSLSSLLPNWNISYTGLNKLELFKKLFRSVRINHAYRGIYNVDSYSSYLGWVGMGDGSSLGFLADASDPLSMTPVASMPYDIPFVRMEDSFAPLLGVELTFMSGLGVNTDYRKTRRLNLNLLAYQLVESNEDQITLGMSYKADNFAKLVGWQRTRPARKKGGKSSDNNATNQATPRTGGALTVRVNYAYSRTLTLIRKIQENYTQATNGNISHKINVSADYDISRMLTLRAYYDWDMNHPLVSSASFPIRNSNFGVSFRFNLTQ</sequence>
<dbReference type="OrthoDB" id="9806090at2"/>
<dbReference type="GeneID" id="94550540"/>
<dbReference type="SUPFAM" id="SSF56935">
    <property type="entry name" value="Porins"/>
    <property type="match status" value="1"/>
</dbReference>
<dbReference type="Pfam" id="PF14349">
    <property type="entry name" value="SprA_N"/>
    <property type="match status" value="2"/>
</dbReference>
<feature type="region of interest" description="Disordered" evidence="1">
    <location>
        <begin position="2393"/>
        <end position="2415"/>
    </location>
</feature>
<dbReference type="Proteomes" id="UP000245462">
    <property type="component" value="Unassembled WGS sequence"/>
</dbReference>
<feature type="compositionally biased region" description="Polar residues" evidence="1">
    <location>
        <begin position="2402"/>
        <end position="2413"/>
    </location>
</feature>
<dbReference type="RefSeq" id="WP_116679095.1">
    <property type="nucleotide sequence ID" value="NZ_QEKY01000006.1"/>
</dbReference>
<feature type="domain" description="Gliding motility protein SprA N-terminal" evidence="2">
    <location>
        <begin position="77"/>
        <end position="372"/>
    </location>
</feature>
<dbReference type="InterPro" id="IPR026377">
    <property type="entry name" value="Cell_surface_SprA"/>
</dbReference>
<evidence type="ECO:0000256" key="1">
    <source>
        <dbReference type="SAM" id="MobiDB-lite"/>
    </source>
</evidence>
<keyword evidence="4" id="KW-1185">Reference proteome</keyword>
<gene>
    <name evidence="3" type="ORF">C7382_10633</name>
</gene>
<evidence type="ECO:0000259" key="2">
    <source>
        <dbReference type="Pfam" id="PF14349"/>
    </source>
</evidence>
<dbReference type="Gene3D" id="2.40.160.10">
    <property type="entry name" value="Porin"/>
    <property type="match status" value="1"/>
</dbReference>
<dbReference type="InterPro" id="IPR023614">
    <property type="entry name" value="Porin_dom_sf"/>
</dbReference>
<reference evidence="3 4" key="1">
    <citation type="submission" date="2018-04" db="EMBL/GenBank/DDBJ databases">
        <title>Genomic Encyclopedia of Type Strains, Phase IV (KMG-IV): sequencing the most valuable type-strain genomes for metagenomic binning, comparative biology and taxonomic classification.</title>
        <authorList>
            <person name="Goeker M."/>
        </authorList>
    </citation>
    <scope>NUCLEOTIDE SEQUENCE [LARGE SCALE GENOMIC DNA]</scope>
    <source>
        <strain evidence="3 4">DSM 28520</strain>
    </source>
</reference>
<dbReference type="EMBL" id="QEKY01000006">
    <property type="protein sequence ID" value="PVZ11573.1"/>
    <property type="molecule type" value="Genomic_DNA"/>
</dbReference>
<dbReference type="InterPro" id="IPR025684">
    <property type="entry name" value="SprA_N_dom"/>
</dbReference>
<proteinExistence type="predicted"/>
<comment type="caution">
    <text evidence="3">The sequence shown here is derived from an EMBL/GenBank/DDBJ whole genome shotgun (WGS) entry which is preliminary data.</text>
</comment>
<evidence type="ECO:0000313" key="4">
    <source>
        <dbReference type="Proteomes" id="UP000245462"/>
    </source>
</evidence>
<organism evidence="3 4">
    <name type="scientific">Porphyromonas loveana</name>
    <dbReference type="NCBI Taxonomy" id="1884669"/>
    <lineage>
        <taxon>Bacteria</taxon>
        <taxon>Pseudomonadati</taxon>
        <taxon>Bacteroidota</taxon>
        <taxon>Bacteroidia</taxon>
        <taxon>Bacteroidales</taxon>
        <taxon>Porphyromonadaceae</taxon>
        <taxon>Porphyromonas</taxon>
    </lineage>
</organism>
<feature type="domain" description="Gliding motility protein SprA N-terminal" evidence="2">
    <location>
        <begin position="1093"/>
        <end position="1623"/>
    </location>
</feature>
<dbReference type="NCBIfam" id="TIGR04189">
    <property type="entry name" value="surface_SprA"/>
    <property type="match status" value="1"/>
</dbReference>
<protein>
    <submittedName>
        <fullName evidence="3">Cell surface protein SprA</fullName>
    </submittedName>
</protein>
<name>A0A2U1FH95_9PORP</name>